<accession>A0A9Q1FYK9</accession>
<dbReference type="EMBL" id="JAINUF010000003">
    <property type="protein sequence ID" value="KAJ8369779.1"/>
    <property type="molecule type" value="Genomic_DNA"/>
</dbReference>
<sequence>MEGEPELPQAIARTTNTWWCTCSKCTVMPEEIECQCCQENHYLTITLEAIAGSEDEDEVCITSHADFGGLIGSWTVNDVLDTQLELEETAKRGWAKRSAFFRDLPN</sequence>
<keyword evidence="2" id="KW-1185">Reference proteome</keyword>
<evidence type="ECO:0000313" key="1">
    <source>
        <dbReference type="EMBL" id="KAJ8369779.1"/>
    </source>
</evidence>
<protein>
    <submittedName>
        <fullName evidence="1">Uncharacterized protein</fullName>
    </submittedName>
</protein>
<evidence type="ECO:0000313" key="2">
    <source>
        <dbReference type="Proteomes" id="UP001152622"/>
    </source>
</evidence>
<dbReference type="Proteomes" id="UP001152622">
    <property type="component" value="Chromosome 3"/>
</dbReference>
<reference evidence="1" key="1">
    <citation type="journal article" date="2023" name="Science">
        <title>Genome structures resolve the early diversification of teleost fishes.</title>
        <authorList>
            <person name="Parey E."/>
            <person name="Louis A."/>
            <person name="Montfort J."/>
            <person name="Bouchez O."/>
            <person name="Roques C."/>
            <person name="Iampietro C."/>
            <person name="Lluch J."/>
            <person name="Castinel A."/>
            <person name="Donnadieu C."/>
            <person name="Desvignes T."/>
            <person name="Floi Bucao C."/>
            <person name="Jouanno E."/>
            <person name="Wen M."/>
            <person name="Mejri S."/>
            <person name="Dirks R."/>
            <person name="Jansen H."/>
            <person name="Henkel C."/>
            <person name="Chen W.J."/>
            <person name="Zahm M."/>
            <person name="Cabau C."/>
            <person name="Klopp C."/>
            <person name="Thompson A.W."/>
            <person name="Robinson-Rechavi M."/>
            <person name="Braasch I."/>
            <person name="Lecointre G."/>
            <person name="Bobe J."/>
            <person name="Postlethwait J.H."/>
            <person name="Berthelot C."/>
            <person name="Roest Crollius H."/>
            <person name="Guiguen Y."/>
        </authorList>
    </citation>
    <scope>NUCLEOTIDE SEQUENCE</scope>
    <source>
        <strain evidence="1">WJC10195</strain>
    </source>
</reference>
<name>A0A9Q1FYK9_SYNKA</name>
<organism evidence="1 2">
    <name type="scientific">Synaphobranchus kaupii</name>
    <name type="common">Kaup's arrowtooth eel</name>
    <dbReference type="NCBI Taxonomy" id="118154"/>
    <lineage>
        <taxon>Eukaryota</taxon>
        <taxon>Metazoa</taxon>
        <taxon>Chordata</taxon>
        <taxon>Craniata</taxon>
        <taxon>Vertebrata</taxon>
        <taxon>Euteleostomi</taxon>
        <taxon>Actinopterygii</taxon>
        <taxon>Neopterygii</taxon>
        <taxon>Teleostei</taxon>
        <taxon>Anguilliformes</taxon>
        <taxon>Synaphobranchidae</taxon>
        <taxon>Synaphobranchus</taxon>
    </lineage>
</organism>
<proteinExistence type="predicted"/>
<dbReference type="OrthoDB" id="9898867at2759"/>
<gene>
    <name evidence="1" type="ORF">SKAU_G00098070</name>
</gene>
<comment type="caution">
    <text evidence="1">The sequence shown here is derived from an EMBL/GenBank/DDBJ whole genome shotgun (WGS) entry which is preliminary data.</text>
</comment>
<dbReference type="AlphaFoldDB" id="A0A9Q1FYK9"/>